<evidence type="ECO:0000313" key="4">
    <source>
        <dbReference type="Proteomes" id="UP000708576"/>
    </source>
</evidence>
<keyword evidence="1" id="KW-0732">Signal</keyword>
<dbReference type="PANTHER" id="PTHR34406">
    <property type="entry name" value="PROTEIN YCEI"/>
    <property type="match status" value="1"/>
</dbReference>
<reference evidence="3 4" key="1">
    <citation type="journal article" date="2015" name="Int. J. Syst. Evol. Microbiol.">
        <title>Carboxylicivirga linearis sp. nov., isolated from a sea cucumber culture pond.</title>
        <authorList>
            <person name="Wang F.Q."/>
            <person name="Zhou Y.X."/>
            <person name="Lin X.Z."/>
            <person name="Chen G.J."/>
            <person name="Du Z.J."/>
        </authorList>
    </citation>
    <scope>NUCLEOTIDE SEQUENCE [LARGE SCALE GENOMIC DNA]</scope>
    <source>
        <strain evidence="3 4">FB218</strain>
    </source>
</reference>
<feature type="chain" id="PRO_5045522964" evidence="1">
    <location>
        <begin position="21"/>
        <end position="197"/>
    </location>
</feature>
<evidence type="ECO:0000256" key="1">
    <source>
        <dbReference type="SAM" id="SignalP"/>
    </source>
</evidence>
<dbReference type="Proteomes" id="UP000708576">
    <property type="component" value="Unassembled WGS sequence"/>
</dbReference>
<proteinExistence type="predicted"/>
<sequence length="197" mass="21654">MKKYSLILSLAALFILSAFAISKSTTWTNDKAHSQLFFTVTHLGINDVSGTFDDFTVAVESEKEDFSDAKFSLTAKVNSINTRVEARNNHLKSADFFNAEKYPELTFTSTGIKPAGKNKYKLTGDLTIHGVTKSVTVDLLYRGQTTNPMSSKLTTAFEITGTIKRSDFEVGGSFPEAIVSDEVRISASGEFLQPDKE</sequence>
<dbReference type="SMART" id="SM00867">
    <property type="entry name" value="YceI"/>
    <property type="match status" value="1"/>
</dbReference>
<name>A0ABS5JPE4_9BACT</name>
<gene>
    <name evidence="3" type="ORF">KEM10_00655</name>
</gene>
<dbReference type="Gene3D" id="2.40.128.110">
    <property type="entry name" value="Lipid/polyisoprenoid-binding, YceI-like"/>
    <property type="match status" value="1"/>
</dbReference>
<dbReference type="RefSeq" id="WP_212212162.1">
    <property type="nucleotide sequence ID" value="NZ_JAGUCO010000001.1"/>
</dbReference>
<accession>A0ABS5JPE4</accession>
<evidence type="ECO:0000259" key="2">
    <source>
        <dbReference type="SMART" id="SM00867"/>
    </source>
</evidence>
<evidence type="ECO:0000313" key="3">
    <source>
        <dbReference type="EMBL" id="MBS2096764.1"/>
    </source>
</evidence>
<feature type="signal peptide" evidence="1">
    <location>
        <begin position="1"/>
        <end position="20"/>
    </location>
</feature>
<dbReference type="SUPFAM" id="SSF101874">
    <property type="entry name" value="YceI-like"/>
    <property type="match status" value="1"/>
</dbReference>
<protein>
    <submittedName>
        <fullName evidence="3">YceI family protein</fullName>
    </submittedName>
</protein>
<dbReference type="InterPro" id="IPR007372">
    <property type="entry name" value="Lipid/polyisoprenoid-bd_YceI"/>
</dbReference>
<dbReference type="InterPro" id="IPR036761">
    <property type="entry name" value="TTHA0802/YceI-like_sf"/>
</dbReference>
<organism evidence="3 4">
    <name type="scientific">Carboxylicivirga linearis</name>
    <dbReference type="NCBI Taxonomy" id="1628157"/>
    <lineage>
        <taxon>Bacteria</taxon>
        <taxon>Pseudomonadati</taxon>
        <taxon>Bacteroidota</taxon>
        <taxon>Bacteroidia</taxon>
        <taxon>Marinilabiliales</taxon>
        <taxon>Marinilabiliaceae</taxon>
        <taxon>Carboxylicivirga</taxon>
    </lineage>
</organism>
<dbReference type="Pfam" id="PF04264">
    <property type="entry name" value="YceI"/>
    <property type="match status" value="1"/>
</dbReference>
<feature type="domain" description="Lipid/polyisoprenoid-binding YceI-like" evidence="2">
    <location>
        <begin position="26"/>
        <end position="192"/>
    </location>
</feature>
<dbReference type="EMBL" id="JAGUCO010000001">
    <property type="protein sequence ID" value="MBS2096764.1"/>
    <property type="molecule type" value="Genomic_DNA"/>
</dbReference>
<dbReference type="PANTHER" id="PTHR34406:SF1">
    <property type="entry name" value="PROTEIN YCEI"/>
    <property type="match status" value="1"/>
</dbReference>
<keyword evidence="4" id="KW-1185">Reference proteome</keyword>
<comment type="caution">
    <text evidence="3">The sequence shown here is derived from an EMBL/GenBank/DDBJ whole genome shotgun (WGS) entry which is preliminary data.</text>
</comment>